<dbReference type="FunFam" id="3.40.50.1820:FF:000005">
    <property type="entry name" value="Prolyl endopeptidase"/>
    <property type="match status" value="1"/>
</dbReference>
<dbReference type="PANTHER" id="PTHR11757">
    <property type="entry name" value="PROTEASE FAMILY S9A OLIGOPEPTIDASE"/>
    <property type="match status" value="1"/>
</dbReference>
<dbReference type="Gene3D" id="2.130.10.120">
    <property type="entry name" value="Prolyl oligopeptidase, N-terminal domain"/>
    <property type="match status" value="1"/>
</dbReference>
<dbReference type="InterPro" id="IPR051543">
    <property type="entry name" value="Serine_Peptidase_S9A"/>
</dbReference>
<name>A0AAP0BNU5_9ASPA</name>
<comment type="function">
    <text evidence="9">Serine peptidase whose precise substrate specificity remains unclear. Does not cleave peptides after a arginine or lysine residue. Regulates trans-Golgi network morphology and sorting by regulating the membrane binding of the AP-1 complex. May play a role in the regulation of synaptic vesicle exocytosis.</text>
</comment>
<evidence type="ECO:0000313" key="13">
    <source>
        <dbReference type="EMBL" id="KAK8946417.1"/>
    </source>
</evidence>
<evidence type="ECO:0000259" key="12">
    <source>
        <dbReference type="Pfam" id="PF02897"/>
    </source>
</evidence>
<dbReference type="SUPFAM" id="SSF50993">
    <property type="entry name" value="Peptidase/esterase 'gauge' domain"/>
    <property type="match status" value="1"/>
</dbReference>
<dbReference type="InterPro" id="IPR001375">
    <property type="entry name" value="Peptidase_S9_cat"/>
</dbReference>
<feature type="compositionally biased region" description="Polar residues" evidence="10">
    <location>
        <begin position="1803"/>
        <end position="1813"/>
    </location>
</feature>
<dbReference type="InterPro" id="IPR002470">
    <property type="entry name" value="Peptidase_S9A"/>
</dbReference>
<dbReference type="GO" id="GO:0004252">
    <property type="term" value="F:serine-type endopeptidase activity"/>
    <property type="evidence" value="ECO:0007669"/>
    <property type="project" value="UniProtKB-EC"/>
</dbReference>
<evidence type="ECO:0000256" key="9">
    <source>
        <dbReference type="ARBA" id="ARBA00045448"/>
    </source>
</evidence>
<feature type="region of interest" description="Disordered" evidence="10">
    <location>
        <begin position="1773"/>
        <end position="1813"/>
    </location>
</feature>
<feature type="compositionally biased region" description="Polar residues" evidence="10">
    <location>
        <begin position="1469"/>
        <end position="1479"/>
    </location>
</feature>
<keyword evidence="5" id="KW-0378">Hydrolase</keyword>
<dbReference type="PANTHER" id="PTHR11757:SF19">
    <property type="entry name" value="PROLYL ENDOPEPTIDASE-LIKE"/>
    <property type="match status" value="1"/>
</dbReference>
<evidence type="ECO:0000256" key="2">
    <source>
        <dbReference type="ARBA" id="ARBA00005228"/>
    </source>
</evidence>
<feature type="region of interest" description="Disordered" evidence="10">
    <location>
        <begin position="1442"/>
        <end position="1513"/>
    </location>
</feature>
<dbReference type="Pfam" id="PF00326">
    <property type="entry name" value="Peptidase_S9"/>
    <property type="match status" value="1"/>
</dbReference>
<protein>
    <recommendedName>
        <fullName evidence="7">Prolyl endopeptidase-like</fullName>
        <ecNumber evidence="3">3.4.21.26</ecNumber>
    </recommendedName>
    <alternativeName>
        <fullName evidence="8">Prolylendopeptidase-like</fullName>
    </alternativeName>
</protein>
<organism evidence="13 14">
    <name type="scientific">Platanthera zijinensis</name>
    <dbReference type="NCBI Taxonomy" id="2320716"/>
    <lineage>
        <taxon>Eukaryota</taxon>
        <taxon>Viridiplantae</taxon>
        <taxon>Streptophyta</taxon>
        <taxon>Embryophyta</taxon>
        <taxon>Tracheophyta</taxon>
        <taxon>Spermatophyta</taxon>
        <taxon>Magnoliopsida</taxon>
        <taxon>Liliopsida</taxon>
        <taxon>Asparagales</taxon>
        <taxon>Orchidaceae</taxon>
        <taxon>Orchidoideae</taxon>
        <taxon>Orchideae</taxon>
        <taxon>Orchidinae</taxon>
        <taxon>Platanthera</taxon>
    </lineage>
</organism>
<dbReference type="InterPro" id="IPR029058">
    <property type="entry name" value="AB_hydrolase_fold"/>
</dbReference>
<gene>
    <name evidence="13" type="ORF">KSP39_PZI006548</name>
</gene>
<comment type="catalytic activity">
    <reaction evidence="1">
        <text>Hydrolysis of Pro-|-Xaa &gt;&gt; Ala-|-Xaa in oligopeptides.</text>
        <dbReference type="EC" id="3.4.21.26"/>
    </reaction>
</comment>
<evidence type="ECO:0000313" key="14">
    <source>
        <dbReference type="Proteomes" id="UP001418222"/>
    </source>
</evidence>
<dbReference type="EMBL" id="JBBWWQ010000005">
    <property type="protein sequence ID" value="KAK8946417.1"/>
    <property type="molecule type" value="Genomic_DNA"/>
</dbReference>
<dbReference type="InterPro" id="IPR023302">
    <property type="entry name" value="Pept_S9A_N"/>
</dbReference>
<evidence type="ECO:0000256" key="1">
    <source>
        <dbReference type="ARBA" id="ARBA00001070"/>
    </source>
</evidence>
<evidence type="ECO:0000256" key="8">
    <source>
        <dbReference type="ARBA" id="ARBA00042165"/>
    </source>
</evidence>
<dbReference type="Gene3D" id="3.40.50.1820">
    <property type="entry name" value="alpha/beta hydrolase"/>
    <property type="match status" value="1"/>
</dbReference>
<evidence type="ECO:0000256" key="5">
    <source>
        <dbReference type="ARBA" id="ARBA00022801"/>
    </source>
</evidence>
<dbReference type="PRINTS" id="PR00862">
    <property type="entry name" value="PROLIGOPTASE"/>
</dbReference>
<evidence type="ECO:0000256" key="7">
    <source>
        <dbReference type="ARBA" id="ARBA00039290"/>
    </source>
</evidence>
<keyword evidence="14" id="KW-1185">Reference proteome</keyword>
<evidence type="ECO:0000256" key="6">
    <source>
        <dbReference type="ARBA" id="ARBA00022825"/>
    </source>
</evidence>
<feature type="domain" description="Peptidase S9 prolyl oligopeptidase catalytic" evidence="11">
    <location>
        <begin position="535"/>
        <end position="733"/>
    </location>
</feature>
<dbReference type="GO" id="GO:0006508">
    <property type="term" value="P:proteolysis"/>
    <property type="evidence" value="ECO:0007669"/>
    <property type="project" value="UniProtKB-KW"/>
</dbReference>
<evidence type="ECO:0000256" key="10">
    <source>
        <dbReference type="SAM" id="MobiDB-lite"/>
    </source>
</evidence>
<keyword evidence="4" id="KW-0645">Protease</keyword>
<dbReference type="SUPFAM" id="SSF53474">
    <property type="entry name" value="alpha/beta-Hydrolases"/>
    <property type="match status" value="1"/>
</dbReference>
<keyword evidence="6" id="KW-0720">Serine protease</keyword>
<evidence type="ECO:0000256" key="4">
    <source>
        <dbReference type="ARBA" id="ARBA00022670"/>
    </source>
</evidence>
<evidence type="ECO:0000256" key="3">
    <source>
        <dbReference type="ARBA" id="ARBA00011897"/>
    </source>
</evidence>
<proteinExistence type="inferred from homology"/>
<dbReference type="EC" id="3.4.21.26" evidence="3"/>
<comment type="caution">
    <text evidence="13">The sequence shown here is derived from an EMBL/GenBank/DDBJ whole genome shotgun (WGS) entry which is preliminary data.</text>
</comment>
<evidence type="ECO:0000259" key="11">
    <source>
        <dbReference type="Pfam" id="PF00326"/>
    </source>
</evidence>
<reference evidence="13 14" key="1">
    <citation type="journal article" date="2022" name="Nat. Plants">
        <title>Genomes of leafy and leafless Platanthera orchids illuminate the evolution of mycoheterotrophy.</title>
        <authorList>
            <person name="Li M.H."/>
            <person name="Liu K.W."/>
            <person name="Li Z."/>
            <person name="Lu H.C."/>
            <person name="Ye Q.L."/>
            <person name="Zhang D."/>
            <person name="Wang J.Y."/>
            <person name="Li Y.F."/>
            <person name="Zhong Z.M."/>
            <person name="Liu X."/>
            <person name="Yu X."/>
            <person name="Liu D.K."/>
            <person name="Tu X.D."/>
            <person name="Liu B."/>
            <person name="Hao Y."/>
            <person name="Liao X.Y."/>
            <person name="Jiang Y.T."/>
            <person name="Sun W.H."/>
            <person name="Chen J."/>
            <person name="Chen Y.Q."/>
            <person name="Ai Y."/>
            <person name="Zhai J.W."/>
            <person name="Wu S.S."/>
            <person name="Zhou Z."/>
            <person name="Hsiao Y.Y."/>
            <person name="Wu W.L."/>
            <person name="Chen Y.Y."/>
            <person name="Lin Y.F."/>
            <person name="Hsu J.L."/>
            <person name="Li C.Y."/>
            <person name="Wang Z.W."/>
            <person name="Zhao X."/>
            <person name="Zhong W.Y."/>
            <person name="Ma X.K."/>
            <person name="Ma L."/>
            <person name="Huang J."/>
            <person name="Chen G.Z."/>
            <person name="Huang M.Z."/>
            <person name="Huang L."/>
            <person name="Peng D.H."/>
            <person name="Luo Y.B."/>
            <person name="Zou S.Q."/>
            <person name="Chen S.P."/>
            <person name="Lan S."/>
            <person name="Tsai W.C."/>
            <person name="Van de Peer Y."/>
            <person name="Liu Z.J."/>
        </authorList>
    </citation>
    <scope>NUCLEOTIDE SEQUENCE [LARGE SCALE GENOMIC DNA]</scope>
    <source>
        <strain evidence="13">Lor287</strain>
    </source>
</reference>
<sequence>MKESKIQWKFQMRKGNNSSYILLCLLRLTLFPLLLIGMSTRCTNAAARSAAIPPSAKKVPHEMKMFGDVRVDDYYWLRDDSRSNPEILSYLKEENNYTDQAMLGVKQFEDELFAEMRARIKEDDISVPIRRGSYYYYERTLKGKEYVLHCRRLITDDTSASAHDVMPMGSGAAEEHVILDENIKSQGHNYYSIGAFIISPNNKLIAYAEDTKGDEVYTIYVIDADKGTAVGNPLKGVSSDVQWAGDYTLVYITSDESFRRNKVWSHALLSEQSSDQCLYNERDDMFSLYLQASESEQYLFVGSSNLITGSIFYLDIYKQESGLMTLTPRVYGIDTTASHRGNHFFIKRRSEKFYNSELVYCAIDNPSDTKVLIPHRESVEIETFQLFTGHIVVYERENGLLKLTVYGLPPIGEAIRPLQNGRVVDFVDLIYSVYQEDSQFSSSILRFSYSSMKTPPSTYEYDMNLGISVLKKMQQVSGNFESSDYLTERKWAVSSDGTKIPISILYKKNLVKLDGFDPLLLYGFGSFGASMDPGFETSMLSLVNRGFIYAIAHIRGGGEMGRKWYEEGKLLKKRNTFTDFISSAEYLIENKYCSKEKLCIIGGSAGGLLIGAVLNMRPDLFKAAVAEVPFVDAVTALLDPTLPLTTTEWEEFGDPWKEEYYYYLKSYSPVDNVRAQDYPNMLVTASLYDNRVLYFEPAKFVAKLRATKTDDNILLFKCDFNSGHSSKSGRLSVCYSSSPMNGIDFVLRDIAKTQRSEETLVRRCPEILPESIPTQTPPFYSSAFDRPTSEPCVCGKQSGTLNKIQEDWIKTQLKLIEDGMRPPIRIDPPVPLWSKRPDLNAYLLKPMFVIDPERQYDVNVTAGACPSCNKVGFLFRKQFSAPRIVDCIDTTGFAICARYVCKKSKSSGGCGATFHVMDEAKTEKLIPAPIALNYPVQLFEQSAHDVGLVQMTYDLYTSRSGSADVSKVIRCARTTRYMRQAALYRGHVSWYLEMQARDVVLWQSSSPIDLSVFPDFPSFFQHCNGYNGTLGPVESTLTGLVNDCIARQLPFFNRMEGAITGTHLSADHHHNVPGRMKLTDEFNGRKFAPVTGLHSVMNERQQILSHQFTSTTGNAERRSVSRGLLRRYNAYGIDTSLLIMYLDKCCDDREWLEEFENIIVLLDNHHLITRYRDNSNSTDRARHEQFMSVVAKIIVGTGQAPMRECNIIEAELNALLDRIKKWEIENDVPPSKRIVTSKLLACHETQKKHIRNCLTPPASALTTVVDRFFRSSLRRGSGKNENLWRHGRAIFPETISLEGENLLLHAVVAQINFRGELQFDPRWAYLPISGMHIILTQYLALFSTDSITPSPTSLTTMFHLLPLSIDDCDDEFGLTTAFGQSLPQLPEIPAGQLKSLGVIAESIADNAIWSSHTFDAIVHDALNVAAVVVERAHDDHHIVEEDNAAPQDDSDPNHADDVDPLIGSESGVKFSNTPHSIQSNRKRRKPGPTSHECSSSSSHHKKPRSLNASGNERQSALQGLNLWEAVMSTSPMINPLERRLLRTIAIKFLLSDEVQDLKDFPIESLHLPQLHRIWSVLVSALRTTNFAFKRFIRPKSEQVLKQHLEDMVAQARFRFPIQRAAPKRSIITALSQAASVIAPLRSSPVASFNIVQLEETVTTTTTRIVTLATSANQSSSQPHATDLQSTPEQFIEGSSDNIIDRLVQQEIDAGHAGNIHWTKVVAPAYARIASRRDDLLEMTHKEIQNRWEYLARLKKRTPSTTSSRPGCHYRLQSHSETAHQHDDPGSLNIPPSPPAELSVPAASPTTRNSNQLTSSTVITTAEEPAVANTSSVSEIVLRPPFMIDHQLPGLDQILAATVPAPSAGESFSQAEKELLNYLLTSPAERSHVKSATGDQTSWKSLAKRFLYWARVARVLGMNQFRARSDGQLKQKVKDDNKKKTASRLVEVAQA</sequence>
<dbReference type="Pfam" id="PF02897">
    <property type="entry name" value="Peptidase_S9_N"/>
    <property type="match status" value="1"/>
</dbReference>
<feature type="domain" description="Peptidase S9A N-terminal" evidence="12">
    <location>
        <begin position="54"/>
        <end position="468"/>
    </location>
</feature>
<accession>A0AAP0BNU5</accession>
<dbReference type="GO" id="GO:0005829">
    <property type="term" value="C:cytosol"/>
    <property type="evidence" value="ECO:0007669"/>
    <property type="project" value="TreeGrafter"/>
</dbReference>
<comment type="similarity">
    <text evidence="2">Belongs to the peptidase S9A family.</text>
</comment>
<dbReference type="Proteomes" id="UP001418222">
    <property type="component" value="Unassembled WGS sequence"/>
</dbReference>